<dbReference type="Ensembl" id="ENSPKIT00000028944.1">
    <property type="protein sequence ID" value="ENSPKIP00000004952.1"/>
    <property type="gene ID" value="ENSPKIG00000021832.1"/>
</dbReference>
<dbReference type="PANTHER" id="PTHR14340">
    <property type="entry name" value="MICROFIBRIL-ASSOCIATED GLYCOPROTEIN 3"/>
    <property type="match status" value="1"/>
</dbReference>
<dbReference type="SUPFAM" id="SSF48726">
    <property type="entry name" value="Immunoglobulin"/>
    <property type="match status" value="1"/>
</dbReference>
<dbReference type="SMART" id="SM00060">
    <property type="entry name" value="FN3"/>
    <property type="match status" value="1"/>
</dbReference>
<dbReference type="STRING" id="1676925.ENSPKIP00000004952"/>
<dbReference type="PROSITE" id="PS50853">
    <property type="entry name" value="FN3"/>
    <property type="match status" value="1"/>
</dbReference>
<evidence type="ECO:0000313" key="3">
    <source>
        <dbReference type="Ensembl" id="ENSPKIP00000004952.1"/>
    </source>
</evidence>
<dbReference type="FunFam" id="2.60.40.10:FF:000002">
    <property type="entry name" value="Titin a"/>
    <property type="match status" value="1"/>
</dbReference>
<dbReference type="Pfam" id="PF07679">
    <property type="entry name" value="I-set"/>
    <property type="match status" value="1"/>
</dbReference>
<dbReference type="Proteomes" id="UP000261540">
    <property type="component" value="Unplaced"/>
</dbReference>
<dbReference type="GO" id="GO:0048738">
    <property type="term" value="P:cardiac muscle tissue development"/>
    <property type="evidence" value="ECO:0007669"/>
    <property type="project" value="TreeGrafter"/>
</dbReference>
<protein>
    <recommendedName>
        <fullName evidence="2">Fibronectin type-III domain-containing protein</fullName>
    </recommendedName>
</protein>
<organism evidence="3 4">
    <name type="scientific">Paramormyrops kingsleyae</name>
    <dbReference type="NCBI Taxonomy" id="1676925"/>
    <lineage>
        <taxon>Eukaryota</taxon>
        <taxon>Metazoa</taxon>
        <taxon>Chordata</taxon>
        <taxon>Craniata</taxon>
        <taxon>Vertebrata</taxon>
        <taxon>Euteleostomi</taxon>
        <taxon>Actinopterygii</taxon>
        <taxon>Neopterygii</taxon>
        <taxon>Teleostei</taxon>
        <taxon>Osteoglossocephala</taxon>
        <taxon>Osteoglossomorpha</taxon>
        <taxon>Osteoglossiformes</taxon>
        <taxon>Mormyridae</taxon>
        <taxon>Paramormyrops</taxon>
    </lineage>
</organism>
<sequence>MFCTCPYISDVPEAPQNVSVGNVNRYGATVSWEPPESDGGSEITDYVIEFRDRTSVRWEVALVTKAKDCSAVLSDVIENKEYIFRVKSESVVARNTFILPKIDLSAIPQKSISLLAGKPIELCLPIIGRPPPVCSWYFGDVKLKIHKRVKIESTGKYSKLTVSNTTIDDTGDYTLELNNAMGSASEIIKVIILGENEI</sequence>
<dbReference type="InterPro" id="IPR013783">
    <property type="entry name" value="Ig-like_fold"/>
</dbReference>
<dbReference type="AlphaFoldDB" id="A0A3B3QDY4"/>
<name>A0A3B3QDY4_9TELE</name>
<dbReference type="GO" id="GO:0031430">
    <property type="term" value="C:M band"/>
    <property type="evidence" value="ECO:0007669"/>
    <property type="project" value="TreeGrafter"/>
</dbReference>
<keyword evidence="1" id="KW-0393">Immunoglobulin domain</keyword>
<dbReference type="SUPFAM" id="SSF49265">
    <property type="entry name" value="Fibronectin type III"/>
    <property type="match status" value="1"/>
</dbReference>
<dbReference type="InterPro" id="IPR036179">
    <property type="entry name" value="Ig-like_dom_sf"/>
</dbReference>
<evidence type="ECO:0000259" key="2">
    <source>
        <dbReference type="PROSITE" id="PS50853"/>
    </source>
</evidence>
<accession>A0A3B3QDY4</accession>
<evidence type="ECO:0000256" key="1">
    <source>
        <dbReference type="ARBA" id="ARBA00023319"/>
    </source>
</evidence>
<dbReference type="InterPro" id="IPR013098">
    <property type="entry name" value="Ig_I-set"/>
</dbReference>
<dbReference type="GO" id="GO:0045214">
    <property type="term" value="P:sarcomere organization"/>
    <property type="evidence" value="ECO:0007669"/>
    <property type="project" value="TreeGrafter"/>
</dbReference>
<dbReference type="Gene3D" id="2.60.40.10">
    <property type="entry name" value="Immunoglobulins"/>
    <property type="match status" value="2"/>
</dbReference>
<feature type="domain" description="Fibronectin type-III" evidence="2">
    <location>
        <begin position="14"/>
        <end position="110"/>
    </location>
</feature>
<reference evidence="3" key="1">
    <citation type="submission" date="2025-08" db="UniProtKB">
        <authorList>
            <consortium name="Ensembl"/>
        </authorList>
    </citation>
    <scope>IDENTIFICATION</scope>
</reference>
<dbReference type="GeneTree" id="ENSGT01110000267173"/>
<reference evidence="3" key="2">
    <citation type="submission" date="2025-09" db="UniProtKB">
        <authorList>
            <consortium name="Ensembl"/>
        </authorList>
    </citation>
    <scope>IDENTIFICATION</scope>
</reference>
<dbReference type="GO" id="GO:0008307">
    <property type="term" value="F:structural constituent of muscle"/>
    <property type="evidence" value="ECO:0007669"/>
    <property type="project" value="TreeGrafter"/>
</dbReference>
<dbReference type="InterPro" id="IPR036116">
    <property type="entry name" value="FN3_sf"/>
</dbReference>
<dbReference type="PANTHER" id="PTHR14340:SF13">
    <property type="entry name" value="TITIN"/>
    <property type="match status" value="1"/>
</dbReference>
<dbReference type="CDD" id="cd00063">
    <property type="entry name" value="FN3"/>
    <property type="match status" value="1"/>
</dbReference>
<dbReference type="Pfam" id="PF00041">
    <property type="entry name" value="fn3"/>
    <property type="match status" value="1"/>
</dbReference>
<evidence type="ECO:0000313" key="4">
    <source>
        <dbReference type="Proteomes" id="UP000261540"/>
    </source>
</evidence>
<keyword evidence="4" id="KW-1185">Reference proteome</keyword>
<proteinExistence type="predicted"/>
<dbReference type="InterPro" id="IPR003961">
    <property type="entry name" value="FN3_dom"/>
</dbReference>